<dbReference type="PANTHER" id="PTHR18896:SF172">
    <property type="entry name" value="PHOSPHOLIPASE D"/>
    <property type="match status" value="1"/>
</dbReference>
<accession>A0A251SET6</accession>
<dbReference type="Proteomes" id="UP000215914">
    <property type="component" value="Chromosome 14"/>
</dbReference>
<keyword evidence="4" id="KW-0378">Hydrolase</keyword>
<keyword evidence="1" id="KW-0677">Repeat</keyword>
<keyword evidence="3" id="KW-0472">Membrane</keyword>
<dbReference type="SUPFAM" id="SSF56024">
    <property type="entry name" value="Phospholipase D/nuclease"/>
    <property type="match status" value="1"/>
</dbReference>
<sequence length="214" mass="24860">MPVVCCYVWGVPRSFYGRLFPCLTPVLAYRCLVNEDDREVPSFLFESVEPGFRTSQVVNRKLVNWTMLIEVSIYFYFPLVFSTVNIFFLQLHLCDINGGKYIFLRFIFSAVRLYFFMLKVRSCIYLRNKIVSFIGGLDLCNGRYDNPTHPIFKSLETLHADDFHNPTFTGNLAGCPREPWHDLHSKIDGPAAYDVLKNFEERWLKASKVSGIKN</sequence>
<name>A0A251SET6_HELAN</name>
<reference evidence="4 6" key="1">
    <citation type="journal article" date="2017" name="Nature">
        <title>The sunflower genome provides insights into oil metabolism, flowering and Asterid evolution.</title>
        <authorList>
            <person name="Badouin H."/>
            <person name="Gouzy J."/>
            <person name="Grassa C.J."/>
            <person name="Murat F."/>
            <person name="Staton S.E."/>
            <person name="Cottret L."/>
            <person name="Lelandais-Briere C."/>
            <person name="Owens G.L."/>
            <person name="Carrere S."/>
            <person name="Mayjonade B."/>
            <person name="Legrand L."/>
            <person name="Gill N."/>
            <person name="Kane N.C."/>
            <person name="Bowers J.E."/>
            <person name="Hubner S."/>
            <person name="Bellec A."/>
            <person name="Berard A."/>
            <person name="Berges H."/>
            <person name="Blanchet N."/>
            <person name="Boniface M.C."/>
            <person name="Brunel D."/>
            <person name="Catrice O."/>
            <person name="Chaidir N."/>
            <person name="Claudel C."/>
            <person name="Donnadieu C."/>
            <person name="Faraut T."/>
            <person name="Fievet G."/>
            <person name="Helmstetter N."/>
            <person name="King M."/>
            <person name="Knapp S.J."/>
            <person name="Lai Z."/>
            <person name="Le Paslier M.C."/>
            <person name="Lippi Y."/>
            <person name="Lorenzon L."/>
            <person name="Mandel J.R."/>
            <person name="Marage G."/>
            <person name="Marchand G."/>
            <person name="Marquand E."/>
            <person name="Bret-Mestries E."/>
            <person name="Morien E."/>
            <person name="Nambeesan S."/>
            <person name="Nguyen T."/>
            <person name="Pegot-Espagnet P."/>
            <person name="Pouilly N."/>
            <person name="Raftis F."/>
            <person name="Sallet E."/>
            <person name="Schiex T."/>
            <person name="Thomas J."/>
            <person name="Vandecasteele C."/>
            <person name="Vares D."/>
            <person name="Vear F."/>
            <person name="Vautrin S."/>
            <person name="Crespi M."/>
            <person name="Mangin B."/>
            <person name="Burke J.M."/>
            <person name="Salse J."/>
            <person name="Munos S."/>
            <person name="Vincourt P."/>
            <person name="Rieseberg L.H."/>
            <person name="Langlade N.B."/>
        </authorList>
    </citation>
    <scope>NUCLEOTIDE SEQUENCE [LARGE SCALE GENOMIC DNA]</scope>
    <source>
        <strain evidence="6">cv. SF193</strain>
        <tissue evidence="4">Leaves</tissue>
    </source>
</reference>
<dbReference type="EMBL" id="MNCJ02000329">
    <property type="protein sequence ID" value="KAF5767981.1"/>
    <property type="molecule type" value="Genomic_DNA"/>
</dbReference>
<evidence type="ECO:0000313" key="6">
    <source>
        <dbReference type="Proteomes" id="UP000215914"/>
    </source>
</evidence>
<organism evidence="5 6">
    <name type="scientific">Helianthus annuus</name>
    <name type="common">Common sunflower</name>
    <dbReference type="NCBI Taxonomy" id="4232"/>
    <lineage>
        <taxon>Eukaryota</taxon>
        <taxon>Viridiplantae</taxon>
        <taxon>Streptophyta</taxon>
        <taxon>Embryophyta</taxon>
        <taxon>Tracheophyta</taxon>
        <taxon>Spermatophyta</taxon>
        <taxon>Magnoliopsida</taxon>
        <taxon>eudicotyledons</taxon>
        <taxon>Gunneridae</taxon>
        <taxon>Pentapetalae</taxon>
        <taxon>asterids</taxon>
        <taxon>campanulids</taxon>
        <taxon>Asterales</taxon>
        <taxon>Asteraceae</taxon>
        <taxon>Asteroideae</taxon>
        <taxon>Heliantheae alliance</taxon>
        <taxon>Heliantheae</taxon>
        <taxon>Helianthus</taxon>
    </lineage>
</organism>
<dbReference type="GO" id="GO:0006629">
    <property type="term" value="P:lipid metabolic process"/>
    <property type="evidence" value="ECO:0007669"/>
    <property type="project" value="UniProtKB-KW"/>
</dbReference>
<dbReference type="AlphaFoldDB" id="A0A251SET6"/>
<dbReference type="GO" id="GO:0004630">
    <property type="term" value="F:phospholipase D activity"/>
    <property type="evidence" value="ECO:0007669"/>
    <property type="project" value="UniProtKB-EC"/>
</dbReference>
<dbReference type="EMBL" id="CM007903">
    <property type="protein sequence ID" value="OTF97366.1"/>
    <property type="molecule type" value="Genomic_DNA"/>
</dbReference>
<evidence type="ECO:0000256" key="2">
    <source>
        <dbReference type="ARBA" id="ARBA00023098"/>
    </source>
</evidence>
<keyword evidence="3" id="KW-1133">Transmembrane helix</keyword>
<dbReference type="STRING" id="4232.A0A251SET6"/>
<gene>
    <name evidence="5" type="ORF">HannXRQ_Chr14g0433811</name>
    <name evidence="4" type="ORF">HanXRQr2_Chr14g0630991</name>
</gene>
<evidence type="ECO:0000313" key="4">
    <source>
        <dbReference type="EMBL" id="KAF5767981.1"/>
    </source>
</evidence>
<keyword evidence="3" id="KW-0812">Transmembrane</keyword>
<protein>
    <submittedName>
        <fullName evidence="4 5">Phospholipase D</fullName>
        <ecNumber evidence="4">3.1.4.4</ecNumber>
    </submittedName>
</protein>
<dbReference type="EC" id="3.1.4.4" evidence="4"/>
<dbReference type="InParanoid" id="A0A251SET6"/>
<evidence type="ECO:0000256" key="3">
    <source>
        <dbReference type="SAM" id="Phobius"/>
    </source>
</evidence>
<dbReference type="InterPro" id="IPR015679">
    <property type="entry name" value="PLipase_D_fam"/>
</dbReference>
<dbReference type="Gene3D" id="3.30.870.10">
    <property type="entry name" value="Endonuclease Chain A"/>
    <property type="match status" value="1"/>
</dbReference>
<reference evidence="4" key="3">
    <citation type="submission" date="2020-06" db="EMBL/GenBank/DDBJ databases">
        <title>Helianthus annuus Genome sequencing and assembly Release 2.</title>
        <authorList>
            <person name="Gouzy J."/>
            <person name="Langlade N."/>
            <person name="Munos S."/>
        </authorList>
    </citation>
    <scope>NUCLEOTIDE SEQUENCE</scope>
    <source>
        <tissue evidence="4">Leaves</tissue>
    </source>
</reference>
<dbReference type="PANTHER" id="PTHR18896">
    <property type="entry name" value="PHOSPHOLIPASE D"/>
    <property type="match status" value="1"/>
</dbReference>
<feature type="transmembrane region" description="Helical" evidence="3">
    <location>
        <begin position="62"/>
        <end position="89"/>
    </location>
</feature>
<feature type="transmembrane region" description="Helical" evidence="3">
    <location>
        <begin position="101"/>
        <end position="120"/>
    </location>
</feature>
<proteinExistence type="predicted"/>
<reference evidence="5" key="2">
    <citation type="submission" date="2017-02" db="EMBL/GenBank/DDBJ databases">
        <title>Sunflower complete genome.</title>
        <authorList>
            <person name="Langlade N."/>
            <person name="Munos S."/>
        </authorList>
    </citation>
    <scope>NUCLEOTIDE SEQUENCE [LARGE SCALE GENOMIC DNA]</scope>
    <source>
        <tissue evidence="5">Leaves</tissue>
    </source>
</reference>
<keyword evidence="2" id="KW-0443">Lipid metabolism</keyword>
<evidence type="ECO:0000313" key="5">
    <source>
        <dbReference type="EMBL" id="OTF97366.1"/>
    </source>
</evidence>
<evidence type="ECO:0000256" key="1">
    <source>
        <dbReference type="ARBA" id="ARBA00022737"/>
    </source>
</evidence>
<keyword evidence="6" id="KW-1185">Reference proteome</keyword>
<dbReference type="Gramene" id="mRNA:HanXRQr2_Chr14g0630991">
    <property type="protein sequence ID" value="mRNA:HanXRQr2_Chr14g0630991"/>
    <property type="gene ID" value="HanXRQr2_Chr14g0630991"/>
</dbReference>